<dbReference type="AlphaFoldDB" id="A0A2A7AAG3"/>
<dbReference type="EMBL" id="NMTW01000026">
    <property type="protein sequence ID" value="PDX76101.1"/>
    <property type="molecule type" value="Genomic_DNA"/>
</dbReference>
<comment type="caution">
    <text evidence="1">The sequence shown here is derived from an EMBL/GenBank/DDBJ whole genome shotgun (WGS) entry which is preliminary data.</text>
</comment>
<gene>
    <name evidence="1" type="ORF">CGS56_05325</name>
</gene>
<evidence type="ECO:0008006" key="3">
    <source>
        <dbReference type="Google" id="ProtNLM"/>
    </source>
</evidence>
<sequence length="141" mass="16130">MTLTEISRYFHLNETIQKNREALKFLRERAEPAAPSLNGMPHASGVKDSTGRLAVEIADMDARITYLEEQAEQERDKAVAFCATIQDARLYLIFRLRFVRCLTWAEVADLLGDYYTEEGVCRMAYNYLAKTEKEKPTAQSA</sequence>
<accession>A0A2A7AAG3</accession>
<evidence type="ECO:0000313" key="1">
    <source>
        <dbReference type="EMBL" id="PDX76101.1"/>
    </source>
</evidence>
<reference evidence="1 2" key="1">
    <citation type="journal article" date="2017" name="Front. Microbiol.">
        <title>New Insights into the Diversity of the Genus Faecalibacterium.</title>
        <authorList>
            <person name="Benevides L."/>
            <person name="Burman S."/>
            <person name="Martin R."/>
            <person name="Robert V."/>
            <person name="Thomas M."/>
            <person name="Miquel S."/>
            <person name="Chain F."/>
            <person name="Sokol H."/>
            <person name="Bermudez-Humaran L.G."/>
            <person name="Morrison M."/>
            <person name="Langella P."/>
            <person name="Azevedo V.A."/>
            <person name="Chatel J.M."/>
            <person name="Soares S."/>
        </authorList>
    </citation>
    <scope>NUCLEOTIDE SEQUENCE [LARGE SCALE GENOMIC DNA]</scope>
    <source>
        <strain evidence="1 2">CNCM I 4573</strain>
    </source>
</reference>
<protein>
    <recommendedName>
        <fullName evidence="3">DUF1492 domain-containing protein</fullName>
    </recommendedName>
</protein>
<dbReference type="Proteomes" id="UP000220157">
    <property type="component" value="Unassembled WGS sequence"/>
</dbReference>
<dbReference type="RefSeq" id="WP_097785175.1">
    <property type="nucleotide sequence ID" value="NZ_NMTW01000026.1"/>
</dbReference>
<organism evidence="1 2">
    <name type="scientific">Faecalibacterium prausnitzii</name>
    <dbReference type="NCBI Taxonomy" id="853"/>
    <lineage>
        <taxon>Bacteria</taxon>
        <taxon>Bacillati</taxon>
        <taxon>Bacillota</taxon>
        <taxon>Clostridia</taxon>
        <taxon>Eubacteriales</taxon>
        <taxon>Oscillospiraceae</taxon>
        <taxon>Faecalibacterium</taxon>
    </lineage>
</organism>
<evidence type="ECO:0000313" key="2">
    <source>
        <dbReference type="Proteomes" id="UP000220157"/>
    </source>
</evidence>
<proteinExistence type="predicted"/>
<name>A0A2A7AAG3_9FIRM</name>